<dbReference type="PANTHER" id="PTHR19338:SF0">
    <property type="entry name" value="MITOCHONDRIAL IMPORT INNER MEMBRANE TRANSLOCASE SUBUNIT TIM13"/>
    <property type="match status" value="1"/>
</dbReference>
<evidence type="ECO:0000313" key="8">
    <source>
        <dbReference type="EMBL" id="KAL0443404.1"/>
    </source>
</evidence>
<gene>
    <name evidence="8" type="ORF">Slati_2063100</name>
</gene>
<keyword evidence="6" id="KW-0067">ATP-binding</keyword>
<dbReference type="EMBL" id="JACGWN010000007">
    <property type="protein sequence ID" value="KAL0443404.1"/>
    <property type="molecule type" value="Genomic_DNA"/>
</dbReference>
<keyword evidence="5" id="KW-0611">Plant defense</keyword>
<feature type="domain" description="NB-ARC" evidence="7">
    <location>
        <begin position="73"/>
        <end position="246"/>
    </location>
</feature>
<accession>A0AAW2WN93</accession>
<evidence type="ECO:0000259" key="7">
    <source>
        <dbReference type="Pfam" id="PF00931"/>
    </source>
</evidence>
<organism evidence="8">
    <name type="scientific">Sesamum latifolium</name>
    <dbReference type="NCBI Taxonomy" id="2727402"/>
    <lineage>
        <taxon>Eukaryota</taxon>
        <taxon>Viridiplantae</taxon>
        <taxon>Streptophyta</taxon>
        <taxon>Embryophyta</taxon>
        <taxon>Tracheophyta</taxon>
        <taxon>Spermatophyta</taxon>
        <taxon>Magnoliopsida</taxon>
        <taxon>eudicotyledons</taxon>
        <taxon>Gunneridae</taxon>
        <taxon>Pentapetalae</taxon>
        <taxon>asterids</taxon>
        <taxon>lamiids</taxon>
        <taxon>Lamiales</taxon>
        <taxon>Pedaliaceae</taxon>
        <taxon>Sesamum</taxon>
    </lineage>
</organism>
<proteinExistence type="inferred from homology"/>
<protein>
    <submittedName>
        <fullName evidence="8">Disease resistance protein RPM1</fullName>
    </submittedName>
</protein>
<reference evidence="8" key="1">
    <citation type="submission" date="2020-06" db="EMBL/GenBank/DDBJ databases">
        <authorList>
            <person name="Li T."/>
            <person name="Hu X."/>
            <person name="Zhang T."/>
            <person name="Song X."/>
            <person name="Zhang H."/>
            <person name="Dai N."/>
            <person name="Sheng W."/>
            <person name="Hou X."/>
            <person name="Wei L."/>
        </authorList>
    </citation>
    <scope>NUCLEOTIDE SEQUENCE</scope>
    <source>
        <strain evidence="8">KEN1</strain>
        <tissue evidence="8">Leaf</tissue>
    </source>
</reference>
<dbReference type="InterPro" id="IPR002182">
    <property type="entry name" value="NB-ARC"/>
</dbReference>
<keyword evidence="3" id="KW-0677">Repeat</keyword>
<dbReference type="InterPro" id="IPR027417">
    <property type="entry name" value="P-loop_NTPase"/>
</dbReference>
<comment type="caution">
    <text evidence="8">The sequence shown here is derived from an EMBL/GenBank/DDBJ whole genome shotgun (WGS) entry which is preliminary data.</text>
</comment>
<evidence type="ECO:0000256" key="5">
    <source>
        <dbReference type="ARBA" id="ARBA00022821"/>
    </source>
</evidence>
<dbReference type="SUPFAM" id="SSF52540">
    <property type="entry name" value="P-loop containing nucleoside triphosphate hydrolases"/>
    <property type="match status" value="1"/>
</dbReference>
<dbReference type="PRINTS" id="PR00364">
    <property type="entry name" value="DISEASERSIST"/>
</dbReference>
<dbReference type="Gene3D" id="3.40.50.300">
    <property type="entry name" value="P-loop containing nucleotide triphosphate hydrolases"/>
    <property type="match status" value="1"/>
</dbReference>
<evidence type="ECO:0000256" key="6">
    <source>
        <dbReference type="ARBA" id="ARBA00022840"/>
    </source>
</evidence>
<name>A0AAW2WN93_9LAMI</name>
<dbReference type="GO" id="GO:0006952">
    <property type="term" value="P:defense response"/>
    <property type="evidence" value="ECO:0007669"/>
    <property type="project" value="UniProtKB-KW"/>
</dbReference>
<dbReference type="Pfam" id="PF00931">
    <property type="entry name" value="NB-ARC"/>
    <property type="match status" value="1"/>
</dbReference>
<reference evidence="8" key="2">
    <citation type="journal article" date="2024" name="Plant">
        <title>Genomic evolution and insights into agronomic trait innovations of Sesamum species.</title>
        <authorList>
            <person name="Miao H."/>
            <person name="Wang L."/>
            <person name="Qu L."/>
            <person name="Liu H."/>
            <person name="Sun Y."/>
            <person name="Le M."/>
            <person name="Wang Q."/>
            <person name="Wei S."/>
            <person name="Zheng Y."/>
            <person name="Lin W."/>
            <person name="Duan Y."/>
            <person name="Cao H."/>
            <person name="Xiong S."/>
            <person name="Wang X."/>
            <person name="Wei L."/>
            <person name="Li C."/>
            <person name="Ma Q."/>
            <person name="Ju M."/>
            <person name="Zhao R."/>
            <person name="Li G."/>
            <person name="Mu C."/>
            <person name="Tian Q."/>
            <person name="Mei H."/>
            <person name="Zhang T."/>
            <person name="Gao T."/>
            <person name="Zhang H."/>
        </authorList>
    </citation>
    <scope>NUCLEOTIDE SEQUENCE</scope>
    <source>
        <strain evidence="8">KEN1</strain>
    </source>
</reference>
<evidence type="ECO:0000256" key="2">
    <source>
        <dbReference type="ARBA" id="ARBA00022614"/>
    </source>
</evidence>
<dbReference type="GO" id="GO:0043531">
    <property type="term" value="F:ADP binding"/>
    <property type="evidence" value="ECO:0007669"/>
    <property type="project" value="InterPro"/>
</dbReference>
<dbReference type="CDD" id="cd14798">
    <property type="entry name" value="RX-CC_like"/>
    <property type="match status" value="1"/>
</dbReference>
<dbReference type="PANTHER" id="PTHR19338">
    <property type="entry name" value="TRANSLOCASE OF INNER MITOCHONDRIAL MEMBRANE 13 HOMOLOG"/>
    <property type="match status" value="1"/>
</dbReference>
<dbReference type="FunFam" id="3.40.50.300:FF:001091">
    <property type="entry name" value="Probable disease resistance protein At1g61300"/>
    <property type="match status" value="1"/>
</dbReference>
<evidence type="ECO:0000256" key="1">
    <source>
        <dbReference type="ARBA" id="ARBA00008894"/>
    </source>
</evidence>
<keyword evidence="2" id="KW-0433">Leucine-rich repeat</keyword>
<dbReference type="GO" id="GO:0005524">
    <property type="term" value="F:ATP binding"/>
    <property type="evidence" value="ECO:0007669"/>
    <property type="project" value="UniProtKB-KW"/>
</dbReference>
<sequence length="254" mass="29446">MVEIEVCFLVDQLSAWISKEQQFLGSLRENAESIRDEMGHIRAFLRKADQKQEVDPQLEEWIKQVRDIVYDAEDVMDKFMFWLKGRRRTEGVIGLVGTGGLGKTTLVRKVYDDAAVRLGFSTHVWVTVSNSFKLHDLLRTMIRRLAVDVNKQPPHGLEAMDADEMKEFVHKFLRNRTYIIVLDDIWSLTAWEAIRYAFPRSRMSGFIIITTRFQSIGCAASIESNGYLYNMQPLPQEESKTLFYRKGLLRGLMS</sequence>
<comment type="similarity">
    <text evidence="1">Belongs to the disease resistance NB-LRR family.</text>
</comment>
<evidence type="ECO:0000256" key="3">
    <source>
        <dbReference type="ARBA" id="ARBA00022737"/>
    </source>
</evidence>
<keyword evidence="4" id="KW-0547">Nucleotide-binding</keyword>
<evidence type="ECO:0000256" key="4">
    <source>
        <dbReference type="ARBA" id="ARBA00022741"/>
    </source>
</evidence>
<dbReference type="AlphaFoldDB" id="A0AAW2WN93"/>
<dbReference type="InterPro" id="IPR038005">
    <property type="entry name" value="RX-like_CC"/>
</dbReference>